<evidence type="ECO:0000313" key="2">
    <source>
        <dbReference type="EMBL" id="CCJ29492.1"/>
    </source>
</evidence>
<comment type="caution">
    <text evidence="2">The sequence shown here is derived from an EMBL/GenBank/DDBJ whole genome shotgun (WGS) entry which is preliminary data.</text>
</comment>
<evidence type="ECO:0008006" key="4">
    <source>
        <dbReference type="Google" id="ProtNLM"/>
    </source>
</evidence>
<feature type="compositionally biased region" description="Basic and acidic residues" evidence="1">
    <location>
        <begin position="1"/>
        <end position="18"/>
    </location>
</feature>
<dbReference type="InterPro" id="IPR052769">
    <property type="entry name" value="TPR_domain_protein"/>
</dbReference>
<accession>L0PBA3</accession>
<dbReference type="PANTHER" id="PTHR46014">
    <property type="entry name" value="TETRATRICOPEPTIDE REPEAT PROTEIN 1"/>
    <property type="match status" value="1"/>
</dbReference>
<dbReference type="VEuPathDB" id="FungiDB:PNEJI1_001563"/>
<dbReference type="Proteomes" id="UP000010422">
    <property type="component" value="Unassembled WGS sequence"/>
</dbReference>
<evidence type="ECO:0000313" key="3">
    <source>
        <dbReference type="Proteomes" id="UP000010422"/>
    </source>
</evidence>
<feature type="compositionally biased region" description="Basic and acidic residues" evidence="1">
    <location>
        <begin position="28"/>
        <end position="53"/>
    </location>
</feature>
<proteinExistence type="predicted"/>
<dbReference type="Gene3D" id="1.25.40.10">
    <property type="entry name" value="Tetratricopeptide repeat domain"/>
    <property type="match status" value="1"/>
</dbReference>
<dbReference type="SUPFAM" id="SSF48452">
    <property type="entry name" value="TPR-like"/>
    <property type="match status" value="1"/>
</dbReference>
<feature type="region of interest" description="Disordered" evidence="1">
    <location>
        <begin position="1"/>
        <end position="53"/>
    </location>
</feature>
<organism evidence="3">
    <name type="scientific">Pneumocystis jirovecii</name>
    <name type="common">Human pneumocystis pneumonia agent</name>
    <dbReference type="NCBI Taxonomy" id="42068"/>
    <lineage>
        <taxon>Eukaryota</taxon>
        <taxon>Fungi</taxon>
        <taxon>Dikarya</taxon>
        <taxon>Ascomycota</taxon>
        <taxon>Taphrinomycotina</taxon>
        <taxon>Pneumocystomycetes</taxon>
        <taxon>Pneumocystaceae</taxon>
        <taxon>Pneumocystis</taxon>
    </lineage>
</organism>
<dbReference type="STRING" id="1209962.L0PBA3"/>
<reference evidence="2 3" key="1">
    <citation type="journal article" date="2012" name="MBio">
        <title>De novo assembly of the Pneumocystis jirovecii genome from a single bronchoalveolar lavage fluid specimen from a patient.</title>
        <authorList>
            <person name="Cisse O.H."/>
            <person name="Pagni M."/>
            <person name="Hauser P.M."/>
        </authorList>
    </citation>
    <scope>NUCLEOTIDE SEQUENCE [LARGE SCALE GENOMIC DNA]</scope>
    <source>
        <strain evidence="2 3">SE8</strain>
    </source>
</reference>
<name>L0PBA3_PNEJI</name>
<gene>
    <name evidence="2" type="ORF">PNEJI1_001563</name>
</gene>
<evidence type="ECO:0000256" key="1">
    <source>
        <dbReference type="SAM" id="MobiDB-lite"/>
    </source>
</evidence>
<protein>
    <recommendedName>
        <fullName evidence="4">Tetratricopeptide repeat protein 1</fullName>
    </recommendedName>
</protein>
<dbReference type="PANTHER" id="PTHR46014:SF1">
    <property type="entry name" value="TETRATRICOPEPTIDE REPEAT PROTEIN 1"/>
    <property type="match status" value="1"/>
</dbReference>
<dbReference type="InterPro" id="IPR011990">
    <property type="entry name" value="TPR-like_helical_dom_sf"/>
</dbReference>
<dbReference type="EMBL" id="CAKM01000187">
    <property type="protein sequence ID" value="CCJ29492.1"/>
    <property type="molecule type" value="Genomic_DNA"/>
</dbReference>
<dbReference type="InParanoid" id="L0PBA3"/>
<dbReference type="AlphaFoldDB" id="L0PBA3"/>
<sequence>MEDKEAEKENISRGKQDILNETDSFNKNSEKKIKNTAENERIEDNDLLENEERNTEIAEEHKLNGNRMFRQAFFDAAVASYQKALDISSPNAKSQRAIYHANIAACYIQKELWDQAVDACTQEFKALKEDPSYVKAMHRRAQANEKIATWSSLNAALLGKILLLESASINEQKDYESIEKNLPETSPILESVKESISRLKPKLSEAQEKEKAQMLNQLKTLGNNILGKFGLSTDNFKVTKDPQTGGYSISFQN</sequence>